<feature type="transmembrane region" description="Helical" evidence="1">
    <location>
        <begin position="220"/>
        <end position="238"/>
    </location>
</feature>
<keyword evidence="1" id="KW-0472">Membrane</keyword>
<dbReference type="Pfam" id="PF02517">
    <property type="entry name" value="Rce1-like"/>
    <property type="match status" value="1"/>
</dbReference>
<feature type="transmembrane region" description="Helical" evidence="1">
    <location>
        <begin position="20"/>
        <end position="38"/>
    </location>
</feature>
<feature type="transmembrane region" description="Helical" evidence="1">
    <location>
        <begin position="133"/>
        <end position="150"/>
    </location>
</feature>
<dbReference type="GO" id="GO:0006508">
    <property type="term" value="P:proteolysis"/>
    <property type="evidence" value="ECO:0007669"/>
    <property type="project" value="UniProtKB-KW"/>
</dbReference>
<evidence type="ECO:0000313" key="4">
    <source>
        <dbReference type="Proteomes" id="UP000199514"/>
    </source>
</evidence>
<keyword evidence="1" id="KW-1133">Transmembrane helix</keyword>
<feature type="domain" description="CAAX prenyl protease 2/Lysostaphin resistance protein A-like" evidence="2">
    <location>
        <begin position="231"/>
        <end position="305"/>
    </location>
</feature>
<keyword evidence="3" id="KW-0645">Protease</keyword>
<feature type="transmembrane region" description="Helical" evidence="1">
    <location>
        <begin position="58"/>
        <end position="77"/>
    </location>
</feature>
<protein>
    <submittedName>
        <fullName evidence="3">CAAX protease self-immunity</fullName>
    </submittedName>
</protein>
<feature type="transmembrane region" description="Helical" evidence="1">
    <location>
        <begin position="295"/>
        <end position="314"/>
    </location>
</feature>
<feature type="transmembrane region" description="Helical" evidence="1">
    <location>
        <begin position="271"/>
        <end position="288"/>
    </location>
</feature>
<sequence length="320" mass="37919">MYKIIAYLKDFIKEHNSVKFWIAWFVFNAICIGINYGYRFKDKYIDAQNFPFVEKVFVFTIFYGVAWFTPFLLYKIFAPNPPKLPTKQFWWISFFALFLLAVYINSASLYSFLVTEKIDYHLQYFILKCCNSVIRPLFVVPLMLVYWYFFDRKHTNSFYGFSTQNFDWKPYAIMLGIMIPLIFSASFLPDFLKQYPRYLPNRPDYNQAEIILNWPKTYTIAVYEFCYGISFVFIELFFRGFLIFCLLRYTGSSVIFAATSLYIFIHFDKPLGETIGSMFGGLILGVIASRTQNIWGGIAIHLGVAWLMELFALLQHYHYL</sequence>
<feature type="transmembrane region" description="Helical" evidence="1">
    <location>
        <begin position="171"/>
        <end position="192"/>
    </location>
</feature>
<dbReference type="AlphaFoldDB" id="A0A1I1E916"/>
<dbReference type="OrthoDB" id="5525190at2"/>
<keyword evidence="3" id="KW-0378">Hydrolase</keyword>
<feature type="transmembrane region" description="Helical" evidence="1">
    <location>
        <begin position="89"/>
        <end position="113"/>
    </location>
</feature>
<dbReference type="InterPro" id="IPR003675">
    <property type="entry name" value="Rce1/LyrA-like_dom"/>
</dbReference>
<reference evidence="3 4" key="1">
    <citation type="submission" date="2016-10" db="EMBL/GenBank/DDBJ databases">
        <authorList>
            <person name="de Groot N.N."/>
        </authorList>
    </citation>
    <scope>NUCLEOTIDE SEQUENCE [LARGE SCALE GENOMIC DNA]</scope>
    <source>
        <strain evidence="3 4">DSM 6793</strain>
    </source>
</reference>
<organism evidence="3 4">
    <name type="scientific">Flexibacter flexilis DSM 6793</name>
    <dbReference type="NCBI Taxonomy" id="927664"/>
    <lineage>
        <taxon>Bacteria</taxon>
        <taxon>Pseudomonadati</taxon>
        <taxon>Bacteroidota</taxon>
        <taxon>Cytophagia</taxon>
        <taxon>Cytophagales</taxon>
        <taxon>Flexibacteraceae</taxon>
        <taxon>Flexibacter</taxon>
    </lineage>
</organism>
<keyword evidence="1" id="KW-0812">Transmembrane</keyword>
<evidence type="ECO:0000259" key="2">
    <source>
        <dbReference type="Pfam" id="PF02517"/>
    </source>
</evidence>
<dbReference type="STRING" id="927664.SAMN05421780_101673"/>
<dbReference type="GO" id="GO:0004175">
    <property type="term" value="F:endopeptidase activity"/>
    <property type="evidence" value="ECO:0007669"/>
    <property type="project" value="UniProtKB-ARBA"/>
</dbReference>
<accession>A0A1I1E916</accession>
<dbReference type="Proteomes" id="UP000199514">
    <property type="component" value="Unassembled WGS sequence"/>
</dbReference>
<name>A0A1I1E916_9BACT</name>
<proteinExistence type="predicted"/>
<feature type="transmembrane region" description="Helical" evidence="1">
    <location>
        <begin position="245"/>
        <end position="265"/>
    </location>
</feature>
<evidence type="ECO:0000313" key="3">
    <source>
        <dbReference type="EMBL" id="SFB83092.1"/>
    </source>
</evidence>
<dbReference type="GO" id="GO:0080120">
    <property type="term" value="P:CAAX-box protein maturation"/>
    <property type="evidence" value="ECO:0007669"/>
    <property type="project" value="UniProtKB-ARBA"/>
</dbReference>
<dbReference type="EMBL" id="FOLE01000001">
    <property type="protein sequence ID" value="SFB83092.1"/>
    <property type="molecule type" value="Genomic_DNA"/>
</dbReference>
<keyword evidence="4" id="KW-1185">Reference proteome</keyword>
<dbReference type="RefSeq" id="WP_091507265.1">
    <property type="nucleotide sequence ID" value="NZ_FOLE01000001.1"/>
</dbReference>
<evidence type="ECO:0000256" key="1">
    <source>
        <dbReference type="SAM" id="Phobius"/>
    </source>
</evidence>
<gene>
    <name evidence="3" type="ORF">SAMN05421780_101673</name>
</gene>